<dbReference type="EMBL" id="KN881832">
    <property type="protein sequence ID" value="KIY48554.1"/>
    <property type="molecule type" value="Genomic_DNA"/>
</dbReference>
<dbReference type="FunFam" id="3.30.70.580:FF:000017">
    <property type="entry name" value="Related to DEG1-pseudouridine synthase"/>
    <property type="match status" value="1"/>
</dbReference>
<gene>
    <name evidence="6" type="ORF">FISHEDRAFT_43167</name>
</gene>
<dbReference type="GO" id="GO:1990481">
    <property type="term" value="P:mRNA pseudouridine synthesis"/>
    <property type="evidence" value="ECO:0007669"/>
    <property type="project" value="TreeGrafter"/>
</dbReference>
<dbReference type="Proteomes" id="UP000054144">
    <property type="component" value="Unassembled WGS sequence"/>
</dbReference>
<evidence type="ECO:0000256" key="4">
    <source>
        <dbReference type="RuleBase" id="RU003792"/>
    </source>
</evidence>
<keyword evidence="2 4" id="KW-0819">tRNA processing</keyword>
<proteinExistence type="inferred from homology"/>
<protein>
    <recommendedName>
        <fullName evidence="4">tRNA pseudouridine synthase</fullName>
        <ecNumber evidence="4">5.4.99.12</ecNumber>
    </recommendedName>
</protein>
<sequence>MSTPETYGNWSREDLIARLVLLENRTLPKIKPGSSKLWQPRSFPRRKIALKFCYSGWEYGGLAIQPEGTPLPTVEGELYNALGKARLIDPDAGLEGCAWQRCGRTDRGVSAAGQVVSLWIRSALLPYVRMLNRILPLTIRVLAWSPVAPDFSARFSCASRYYKYFFHPDALDVDAMQDACKRLLGTHDFRNLHKHDPAKQLTAFERTILRAEVVPVESSDGYPHQVDARTGMWVLNLEGTAFLYHQVRHIMAVLLLVGAGLEPPSVVSALMNTAPGAEPGCDTIHACKPPYQMADGLPLMLWDCVYPPGTVSWQLDEIAPGEPASSYSTQYEIMKSILRQAQVYAALDAHFLRAARIVGHVPPPSVPRSATTPEGLAPESIAVPFGGGVYRRIEAAKYVPLLQRPPLEHVEVVNERWRERKGLTGRVPVEADDE</sequence>
<dbReference type="GO" id="GO:0160147">
    <property type="term" value="F:tRNA pseudouridine(38-40) synthase activity"/>
    <property type="evidence" value="ECO:0007669"/>
    <property type="project" value="UniProtKB-EC"/>
</dbReference>
<dbReference type="EC" id="5.4.99.12" evidence="4"/>
<dbReference type="PANTHER" id="PTHR11142">
    <property type="entry name" value="PSEUDOURIDYLATE SYNTHASE"/>
    <property type="match status" value="1"/>
</dbReference>
<dbReference type="InterPro" id="IPR001406">
    <property type="entry name" value="PsdUridine_synth_TruA"/>
</dbReference>
<dbReference type="InterPro" id="IPR020095">
    <property type="entry name" value="PsdUridine_synth_TruA_C"/>
</dbReference>
<dbReference type="Pfam" id="PF01416">
    <property type="entry name" value="PseudoU_synth_1"/>
    <property type="match status" value="1"/>
</dbReference>
<dbReference type="AlphaFoldDB" id="A0A0D7ADQ6"/>
<dbReference type="NCBIfam" id="TIGR00071">
    <property type="entry name" value="hisT_truA"/>
    <property type="match status" value="1"/>
</dbReference>
<feature type="domain" description="Pseudouridine synthase I TruA alpha/beta" evidence="5">
    <location>
        <begin position="179"/>
        <end position="307"/>
    </location>
</feature>
<evidence type="ECO:0000256" key="1">
    <source>
        <dbReference type="ARBA" id="ARBA00009375"/>
    </source>
</evidence>
<dbReference type="OrthoDB" id="25767at2759"/>
<dbReference type="HAMAP" id="MF_00171">
    <property type="entry name" value="TruA"/>
    <property type="match status" value="1"/>
</dbReference>
<dbReference type="GO" id="GO:0005634">
    <property type="term" value="C:nucleus"/>
    <property type="evidence" value="ECO:0007669"/>
    <property type="project" value="TreeGrafter"/>
</dbReference>
<comment type="similarity">
    <text evidence="1 4">Belongs to the tRNA pseudouridine synthase TruA family.</text>
</comment>
<dbReference type="InterPro" id="IPR020103">
    <property type="entry name" value="PsdUridine_synth_cat_dom_sf"/>
</dbReference>
<dbReference type="InterPro" id="IPR020094">
    <property type="entry name" value="TruA/RsuA/RluB/E/F_N"/>
</dbReference>
<dbReference type="SUPFAM" id="SSF55120">
    <property type="entry name" value="Pseudouridine synthase"/>
    <property type="match status" value="1"/>
</dbReference>
<dbReference type="GO" id="GO:0031119">
    <property type="term" value="P:tRNA pseudouridine synthesis"/>
    <property type="evidence" value="ECO:0007669"/>
    <property type="project" value="TreeGrafter"/>
</dbReference>
<dbReference type="InterPro" id="IPR020097">
    <property type="entry name" value="PsdUridine_synth_TruA_a/b_dom"/>
</dbReference>
<keyword evidence="3 4" id="KW-0413">Isomerase</keyword>
<dbReference type="Gene3D" id="3.30.70.660">
    <property type="entry name" value="Pseudouridine synthase I, catalytic domain, C-terminal subdomain"/>
    <property type="match status" value="1"/>
</dbReference>
<evidence type="ECO:0000256" key="3">
    <source>
        <dbReference type="ARBA" id="ARBA00023235"/>
    </source>
</evidence>
<evidence type="ECO:0000256" key="2">
    <source>
        <dbReference type="ARBA" id="ARBA00022694"/>
    </source>
</evidence>
<dbReference type="Gene3D" id="3.30.70.580">
    <property type="entry name" value="Pseudouridine synthase I, catalytic domain, N-terminal subdomain"/>
    <property type="match status" value="1"/>
</dbReference>
<dbReference type="PANTHER" id="PTHR11142:SF5">
    <property type="entry name" value="TRNA PSEUDOURIDINE(38_39) SYNTHASE"/>
    <property type="match status" value="1"/>
</dbReference>
<evidence type="ECO:0000313" key="6">
    <source>
        <dbReference type="EMBL" id="KIY48554.1"/>
    </source>
</evidence>
<dbReference type="GO" id="GO:0003723">
    <property type="term" value="F:RNA binding"/>
    <property type="evidence" value="ECO:0007669"/>
    <property type="project" value="InterPro"/>
</dbReference>
<name>A0A0D7ADQ6_9AGAR</name>
<accession>A0A0D7ADQ6</accession>
<keyword evidence="7" id="KW-1185">Reference proteome</keyword>
<comment type="catalytic activity">
    <reaction evidence="4">
        <text>uridine(38/39/40) in tRNA = pseudouridine(38/39/40) in tRNA</text>
        <dbReference type="Rhea" id="RHEA:22376"/>
        <dbReference type="Rhea" id="RHEA-COMP:10085"/>
        <dbReference type="Rhea" id="RHEA-COMP:10087"/>
        <dbReference type="ChEBI" id="CHEBI:65314"/>
        <dbReference type="ChEBI" id="CHEBI:65315"/>
        <dbReference type="EC" id="5.4.99.12"/>
    </reaction>
</comment>
<evidence type="ECO:0000259" key="5">
    <source>
        <dbReference type="Pfam" id="PF01416"/>
    </source>
</evidence>
<reference evidence="6 7" key="1">
    <citation type="journal article" date="2015" name="Fungal Genet. Biol.">
        <title>Evolution of novel wood decay mechanisms in Agaricales revealed by the genome sequences of Fistulina hepatica and Cylindrobasidium torrendii.</title>
        <authorList>
            <person name="Floudas D."/>
            <person name="Held B.W."/>
            <person name="Riley R."/>
            <person name="Nagy L.G."/>
            <person name="Koehler G."/>
            <person name="Ransdell A.S."/>
            <person name="Younus H."/>
            <person name="Chow J."/>
            <person name="Chiniquy J."/>
            <person name="Lipzen A."/>
            <person name="Tritt A."/>
            <person name="Sun H."/>
            <person name="Haridas S."/>
            <person name="LaButti K."/>
            <person name="Ohm R.A."/>
            <person name="Kues U."/>
            <person name="Blanchette R.A."/>
            <person name="Grigoriev I.V."/>
            <person name="Minto R.E."/>
            <person name="Hibbett D.S."/>
        </authorList>
    </citation>
    <scope>NUCLEOTIDE SEQUENCE [LARGE SCALE GENOMIC DNA]</scope>
    <source>
        <strain evidence="6 7">ATCC 64428</strain>
    </source>
</reference>
<organism evidence="6 7">
    <name type="scientific">Fistulina hepatica ATCC 64428</name>
    <dbReference type="NCBI Taxonomy" id="1128425"/>
    <lineage>
        <taxon>Eukaryota</taxon>
        <taxon>Fungi</taxon>
        <taxon>Dikarya</taxon>
        <taxon>Basidiomycota</taxon>
        <taxon>Agaricomycotina</taxon>
        <taxon>Agaricomycetes</taxon>
        <taxon>Agaricomycetidae</taxon>
        <taxon>Agaricales</taxon>
        <taxon>Fistulinaceae</taxon>
        <taxon>Fistulina</taxon>
    </lineage>
</organism>
<dbReference type="GO" id="GO:0005737">
    <property type="term" value="C:cytoplasm"/>
    <property type="evidence" value="ECO:0007669"/>
    <property type="project" value="TreeGrafter"/>
</dbReference>
<evidence type="ECO:0000313" key="7">
    <source>
        <dbReference type="Proteomes" id="UP000054144"/>
    </source>
</evidence>